<dbReference type="AlphaFoldDB" id="A0A6S6SYP9"/>
<dbReference type="EMBL" id="CACVAW010000068">
    <property type="protein sequence ID" value="CAA6815860.1"/>
    <property type="molecule type" value="Genomic_DNA"/>
</dbReference>
<dbReference type="InterPro" id="IPR027417">
    <property type="entry name" value="P-loop_NTPase"/>
</dbReference>
<dbReference type="Pfam" id="PF13177">
    <property type="entry name" value="DNA_pol3_delta2"/>
    <property type="match status" value="1"/>
</dbReference>
<accession>A0A6S6SYP9</accession>
<dbReference type="NCBIfam" id="NF006296">
    <property type="entry name" value="PRK08485.1"/>
    <property type="match status" value="1"/>
</dbReference>
<gene>
    <name evidence="1" type="ORF">HELGO_WM9461</name>
</gene>
<protein>
    <submittedName>
        <fullName evidence="1">DNA polymerase III subunit delta</fullName>
    </submittedName>
</protein>
<reference evidence="1" key="1">
    <citation type="submission" date="2020-01" db="EMBL/GenBank/DDBJ databases">
        <authorList>
            <person name="Meier V. D."/>
            <person name="Meier V D."/>
        </authorList>
    </citation>
    <scope>NUCLEOTIDE SEQUENCE</scope>
    <source>
        <strain evidence="1">HLG_WM_MAG_12</strain>
    </source>
</reference>
<sequence>MRSAIILTNNFSKAKEELLTGIDPNFVKIYEEDAFLVEHSKQVIKEAYIKEKETKYIVLIAKSYNQYAQNSLLKIIEEPPGNVEFFVFIENISAILPTIRSRMMIQKFFYEVEDEDIGLEISNLDLETIYAYVKKNSYIKPNELKVILETIFQKAIRSGVTFNEQELDSFNNLFKLINLYGSPFNILLKVLMMIYQKRG</sequence>
<organism evidence="1">
    <name type="scientific">uncultured Campylobacterales bacterium</name>
    <dbReference type="NCBI Taxonomy" id="352960"/>
    <lineage>
        <taxon>Bacteria</taxon>
        <taxon>Pseudomonadati</taxon>
        <taxon>Campylobacterota</taxon>
        <taxon>Epsilonproteobacteria</taxon>
        <taxon>Campylobacterales</taxon>
        <taxon>environmental samples</taxon>
    </lineage>
</organism>
<dbReference type="SUPFAM" id="SSF52540">
    <property type="entry name" value="P-loop containing nucleoside triphosphate hydrolases"/>
    <property type="match status" value="1"/>
</dbReference>
<proteinExistence type="predicted"/>
<name>A0A6S6SYP9_9BACT</name>
<evidence type="ECO:0000313" key="1">
    <source>
        <dbReference type="EMBL" id="CAA6815860.1"/>
    </source>
</evidence>
<dbReference type="Gene3D" id="3.40.50.300">
    <property type="entry name" value="P-loop containing nucleotide triphosphate hydrolases"/>
    <property type="match status" value="1"/>
</dbReference>